<dbReference type="EMBL" id="JBJKFK010002293">
    <property type="protein sequence ID" value="KAL3311320.1"/>
    <property type="molecule type" value="Genomic_DNA"/>
</dbReference>
<sequence>MFEQVDIEEREESYHLDLTDKLSAKTECPLCRKPLPQGDVLSYAEHWASDHSHTLLPPHLDPAKHAIRTSDTGPADSSNSSTSSSLCSPTSAIGRPPNRFKQMFYSKLEFELGVCAAGTSDQEYSHTPPSRREELYEKPMNGRSPGFLQHRLMESLAAPQTQLPKLGSGELLRMIASGFRQEEMALKLKELQSEMEKSGRVLSHPLDMLAPRPDWTPGRMGFPPAGKGPVHTSPEMFNSVMQKFLSSQQESMLLRTPTATADSVRMTADRNRVKLTPRNSIFSPDSKRKRIDVGHHVHSPCKSHKTIKIIAYSGRLVVHGQEQLLVVRFNDKFASLTVRRVSTLSLMSF</sequence>
<dbReference type="Proteomes" id="UP001626550">
    <property type="component" value="Unassembled WGS sequence"/>
</dbReference>
<organism evidence="2 3">
    <name type="scientific">Cichlidogyrus casuarinus</name>
    <dbReference type="NCBI Taxonomy" id="1844966"/>
    <lineage>
        <taxon>Eukaryota</taxon>
        <taxon>Metazoa</taxon>
        <taxon>Spiralia</taxon>
        <taxon>Lophotrochozoa</taxon>
        <taxon>Platyhelminthes</taxon>
        <taxon>Monogenea</taxon>
        <taxon>Monopisthocotylea</taxon>
        <taxon>Dactylogyridea</taxon>
        <taxon>Ancyrocephalidae</taxon>
        <taxon>Cichlidogyrus</taxon>
    </lineage>
</organism>
<name>A0ABD2PVV8_9PLAT</name>
<reference evidence="2 3" key="1">
    <citation type="submission" date="2024-11" db="EMBL/GenBank/DDBJ databases">
        <title>Adaptive evolution of stress response genes in parasites aligns with host niche diversity.</title>
        <authorList>
            <person name="Hahn C."/>
            <person name="Resl P."/>
        </authorList>
    </citation>
    <scope>NUCLEOTIDE SEQUENCE [LARGE SCALE GENOMIC DNA]</scope>
    <source>
        <strain evidence="2">EGGRZ-B1_66</strain>
        <tissue evidence="2">Body</tissue>
    </source>
</reference>
<proteinExistence type="predicted"/>
<feature type="compositionally biased region" description="Low complexity" evidence="1">
    <location>
        <begin position="77"/>
        <end position="91"/>
    </location>
</feature>
<evidence type="ECO:0000313" key="3">
    <source>
        <dbReference type="Proteomes" id="UP001626550"/>
    </source>
</evidence>
<dbReference type="AlphaFoldDB" id="A0ABD2PVV8"/>
<evidence type="ECO:0000256" key="1">
    <source>
        <dbReference type="SAM" id="MobiDB-lite"/>
    </source>
</evidence>
<comment type="caution">
    <text evidence="2">The sequence shown here is derived from an EMBL/GenBank/DDBJ whole genome shotgun (WGS) entry which is preliminary data.</text>
</comment>
<gene>
    <name evidence="2" type="ORF">Ciccas_010101</name>
</gene>
<accession>A0ABD2PVV8</accession>
<keyword evidence="3" id="KW-1185">Reference proteome</keyword>
<protein>
    <submittedName>
        <fullName evidence="2">Uncharacterized protein</fullName>
    </submittedName>
</protein>
<evidence type="ECO:0000313" key="2">
    <source>
        <dbReference type="EMBL" id="KAL3311320.1"/>
    </source>
</evidence>
<feature type="region of interest" description="Disordered" evidence="1">
    <location>
        <begin position="54"/>
        <end position="94"/>
    </location>
</feature>